<accession>A0A136INZ3</accession>
<dbReference type="EMBL" id="KQ964266">
    <property type="protein sequence ID" value="KXJ86633.1"/>
    <property type="molecule type" value="Genomic_DNA"/>
</dbReference>
<sequence length="64" mass="7346">MSLSARLGFHHHTRRGSIIARQPARRRTFQLNEISRCHCSVLKRIAGRGASPLRHVPFSTQERV</sequence>
<dbReference type="AlphaFoldDB" id="A0A136INZ3"/>
<organism evidence="1 2">
    <name type="scientific">Microdochium bolleyi</name>
    <dbReference type="NCBI Taxonomy" id="196109"/>
    <lineage>
        <taxon>Eukaryota</taxon>
        <taxon>Fungi</taxon>
        <taxon>Dikarya</taxon>
        <taxon>Ascomycota</taxon>
        <taxon>Pezizomycotina</taxon>
        <taxon>Sordariomycetes</taxon>
        <taxon>Xylariomycetidae</taxon>
        <taxon>Xylariales</taxon>
        <taxon>Microdochiaceae</taxon>
        <taxon>Microdochium</taxon>
    </lineage>
</organism>
<dbReference type="Proteomes" id="UP000070501">
    <property type="component" value="Unassembled WGS sequence"/>
</dbReference>
<keyword evidence="2" id="KW-1185">Reference proteome</keyword>
<evidence type="ECO:0000313" key="1">
    <source>
        <dbReference type="EMBL" id="KXJ86633.1"/>
    </source>
</evidence>
<protein>
    <submittedName>
        <fullName evidence="1">Uncharacterized protein</fullName>
    </submittedName>
</protein>
<gene>
    <name evidence="1" type="ORF">Micbo1qcDRAFT_168091</name>
</gene>
<name>A0A136INZ3_9PEZI</name>
<reference evidence="2" key="1">
    <citation type="submission" date="2016-02" db="EMBL/GenBank/DDBJ databases">
        <title>Draft genome sequence of Microdochium bolleyi, a fungal endophyte of beachgrass.</title>
        <authorList>
            <consortium name="DOE Joint Genome Institute"/>
            <person name="David A.S."/>
            <person name="May G."/>
            <person name="Haridas S."/>
            <person name="Lim J."/>
            <person name="Wang M."/>
            <person name="Labutti K."/>
            <person name="Lipzen A."/>
            <person name="Barry K."/>
            <person name="Grigoriev I.V."/>
        </authorList>
    </citation>
    <scope>NUCLEOTIDE SEQUENCE [LARGE SCALE GENOMIC DNA]</scope>
    <source>
        <strain evidence="2">J235TASD1</strain>
    </source>
</reference>
<dbReference type="InParanoid" id="A0A136INZ3"/>
<feature type="non-terminal residue" evidence="1">
    <location>
        <position position="64"/>
    </location>
</feature>
<proteinExistence type="predicted"/>
<evidence type="ECO:0000313" key="2">
    <source>
        <dbReference type="Proteomes" id="UP000070501"/>
    </source>
</evidence>